<organism evidence="6 7">
    <name type="scientific">Brevibacterium casei</name>
    <dbReference type="NCBI Taxonomy" id="33889"/>
    <lineage>
        <taxon>Bacteria</taxon>
        <taxon>Bacillati</taxon>
        <taxon>Actinomycetota</taxon>
        <taxon>Actinomycetes</taxon>
        <taxon>Micrococcales</taxon>
        <taxon>Brevibacteriaceae</taxon>
        <taxon>Brevibacterium</taxon>
    </lineage>
</organism>
<name>A0A449DB77_9MICO</name>
<dbReference type="GO" id="GO:0016787">
    <property type="term" value="F:hydrolase activity"/>
    <property type="evidence" value="ECO:0007669"/>
    <property type="project" value="UniProtKB-KW"/>
</dbReference>
<reference evidence="6 7" key="1">
    <citation type="submission" date="2019-02" db="EMBL/GenBank/DDBJ databases">
        <authorList>
            <consortium name="Pathogen Informatics"/>
        </authorList>
    </citation>
    <scope>NUCLEOTIDE SEQUENCE [LARGE SCALE GENOMIC DNA]</scope>
    <source>
        <strain evidence="6 7">3012STDY7078520</strain>
    </source>
</reference>
<dbReference type="InterPro" id="IPR002716">
    <property type="entry name" value="PIN_dom"/>
</dbReference>
<protein>
    <recommendedName>
        <fullName evidence="5">PIN domain-containing protein</fullName>
    </recommendedName>
</protein>
<dbReference type="SUPFAM" id="SSF88723">
    <property type="entry name" value="PIN domain-like"/>
    <property type="match status" value="1"/>
</dbReference>
<evidence type="ECO:0000256" key="1">
    <source>
        <dbReference type="ARBA" id="ARBA00022722"/>
    </source>
</evidence>
<evidence type="ECO:0000313" key="6">
    <source>
        <dbReference type="EMBL" id="VEW14827.1"/>
    </source>
</evidence>
<accession>A0A449DB77</accession>
<proteinExistence type="predicted"/>
<keyword evidence="3" id="KW-0378">Hydrolase</keyword>
<dbReference type="EMBL" id="CAACXN010000015">
    <property type="protein sequence ID" value="VEW14827.1"/>
    <property type="molecule type" value="Genomic_DNA"/>
</dbReference>
<dbReference type="Proteomes" id="UP000386281">
    <property type="component" value="Unassembled WGS sequence"/>
</dbReference>
<gene>
    <name evidence="6" type="ORF">NCTC12391_02977</name>
</gene>
<keyword evidence="2" id="KW-0479">Metal-binding</keyword>
<keyword evidence="1" id="KW-0540">Nuclease</keyword>
<keyword evidence="4" id="KW-0460">Magnesium</keyword>
<evidence type="ECO:0000313" key="7">
    <source>
        <dbReference type="Proteomes" id="UP000386281"/>
    </source>
</evidence>
<dbReference type="Pfam" id="PF13470">
    <property type="entry name" value="PIN_3"/>
    <property type="match status" value="1"/>
</dbReference>
<evidence type="ECO:0000256" key="3">
    <source>
        <dbReference type="ARBA" id="ARBA00022801"/>
    </source>
</evidence>
<dbReference type="InterPro" id="IPR029060">
    <property type="entry name" value="PIN-like_dom_sf"/>
</dbReference>
<dbReference type="GO" id="GO:0046872">
    <property type="term" value="F:metal ion binding"/>
    <property type="evidence" value="ECO:0007669"/>
    <property type="project" value="UniProtKB-KW"/>
</dbReference>
<dbReference type="RefSeq" id="WP_190247294.1">
    <property type="nucleotide sequence ID" value="NZ_CAACXN010000015.1"/>
</dbReference>
<dbReference type="GO" id="GO:0004518">
    <property type="term" value="F:nuclease activity"/>
    <property type="evidence" value="ECO:0007669"/>
    <property type="project" value="UniProtKB-KW"/>
</dbReference>
<dbReference type="AlphaFoldDB" id="A0A449DB77"/>
<evidence type="ECO:0000256" key="4">
    <source>
        <dbReference type="ARBA" id="ARBA00022842"/>
    </source>
</evidence>
<evidence type="ECO:0000256" key="2">
    <source>
        <dbReference type="ARBA" id="ARBA00022723"/>
    </source>
</evidence>
<feature type="domain" description="PIN" evidence="5">
    <location>
        <begin position="3"/>
        <end position="110"/>
    </location>
</feature>
<sequence>MQKVLFDTNVFFSRLLRDTVVHLHFHEAFRIVWTEDIMAELVYRLRRTFPEWNENQGGGVRRKLIDTIGDDPITGYPASGHADITDPFDSHLDAAAEHGRVDYLVTMDRKSLVPDPDLTTYEFCHLDEFLVLCDQSMPDRVRAALLTNLGFHVTKAKQGGRSELPNFPEKYAEAGVPDFAERVLGHYRSLDMSKIWNSPPTMANWIR</sequence>
<evidence type="ECO:0000259" key="5">
    <source>
        <dbReference type="Pfam" id="PF13470"/>
    </source>
</evidence>